<dbReference type="CDD" id="cd09917">
    <property type="entry name" value="F-box_SF"/>
    <property type="match status" value="1"/>
</dbReference>
<dbReference type="InterPro" id="IPR016186">
    <property type="entry name" value="C-type_lectin-like/link_sf"/>
</dbReference>
<dbReference type="Proteomes" id="UP000759131">
    <property type="component" value="Unassembled WGS sequence"/>
</dbReference>
<dbReference type="SUPFAM" id="SSF81383">
    <property type="entry name" value="F-box domain"/>
    <property type="match status" value="1"/>
</dbReference>
<dbReference type="InterPro" id="IPR018378">
    <property type="entry name" value="C-type_lectin_CS"/>
</dbReference>
<keyword evidence="4" id="KW-1185">Reference proteome</keyword>
<accession>A0A7R9KGA3</accession>
<dbReference type="AlphaFoldDB" id="A0A7R9KGA3"/>
<reference evidence="3" key="1">
    <citation type="submission" date="2020-11" db="EMBL/GenBank/DDBJ databases">
        <authorList>
            <person name="Tran Van P."/>
        </authorList>
    </citation>
    <scope>NUCLEOTIDE SEQUENCE</scope>
</reference>
<dbReference type="InterPro" id="IPR036047">
    <property type="entry name" value="F-box-like_dom_sf"/>
</dbReference>
<dbReference type="PANTHER" id="PTHR22803">
    <property type="entry name" value="MANNOSE, PHOSPHOLIPASE, LECTIN RECEPTOR RELATED"/>
    <property type="match status" value="1"/>
</dbReference>
<proteinExistence type="predicted"/>
<name>A0A7R9KGA3_9ACAR</name>
<feature type="domain" description="C-type lectin" evidence="2">
    <location>
        <begin position="22"/>
        <end position="139"/>
    </location>
</feature>
<dbReference type="InterPro" id="IPR001810">
    <property type="entry name" value="F-box_dom"/>
</dbReference>
<dbReference type="InterPro" id="IPR001304">
    <property type="entry name" value="C-type_lectin-like"/>
</dbReference>
<dbReference type="SMART" id="SM00034">
    <property type="entry name" value="CLECT"/>
    <property type="match status" value="2"/>
</dbReference>
<dbReference type="PROSITE" id="PS00615">
    <property type="entry name" value="C_TYPE_LECTIN_1"/>
    <property type="match status" value="2"/>
</dbReference>
<sequence>MSHLVNSEGVCGDGWDLFHHKNDNICYKYCPDGLGDYHTVATACKGELNSSLPIINSQAEQEFLNKLIVKYKMIENVWLDATIKGKHIVWTDNSRTNYENWLSGRPVNDSNCVEMLSEQVNMGKWEDMSCAKKNAYLCKRFVAWSSQQMERLIRENSIQIALLQDCPLPVGFIYVQLPGQAEPNTLWPKSTWSDVTATYAGQFFRAEGGGSLAFGAGVQSEDAPRLTDIDNIRQDRNGAGHVTITPGVYTPFLETGDFAVPGNNNLYRFGDDLCEVLLSYLSFEDRFRFGDDLCEVLLSYLSFEDRFRCECVSTQWQRLIFTTQTTLDINTRRYRLYGKRINYVESLEVLMNGLTQMRALIELQIEYYYCDDPLMALMARHLRQLFRNLPKLKKFTLNYDHNYDEIVLSEIHETINDCFTQLKQLEIHGQFARSLFACKQLTHLNLTLMNCKITLETFADYHQYFPKLKCLNLGYVDIPWPVLESLAKHPTLQSVTDMKSATNRLQHYKQNCVKEYSVDDYNSEMKYSFESCYCMEIHKQSSNVRMARITEVMFTIMIIYFNFVTIRTASIRLIGVMRSLIQCPKLKTDQLVNSEGVCGDGWDLFHHDSDDICYKYYPDGLGDYHTVATACKGELNSTLPTINSQSEQEFLNKLIVKYKMIENVWLDATIKGKHIVWTDNSRTDYENWLPGRPVNESNCVELVPDELNMGKWQDIACAKKNAYLCKRFVAWSDQQVERLIRENKRMVDEAVAKIALLQDCPLPVGFIYVQLPSQADPKTLWPKSTWSDVTSAYAGQFFRAEGGGSLNFGAGVQSEDAPRLSHVKRVTAHHEYLVDIDIVPGTFSGYMFTGSYASTDNYLIRSAEVRPRNQAMRIFKRDK</sequence>
<dbReference type="OrthoDB" id="9421568at2759"/>
<dbReference type="EMBL" id="OC855743">
    <property type="protein sequence ID" value="CAD7622570.1"/>
    <property type="molecule type" value="Genomic_DNA"/>
</dbReference>
<keyword evidence="1" id="KW-1015">Disulfide bond</keyword>
<organism evidence="3">
    <name type="scientific">Medioppia subpectinata</name>
    <dbReference type="NCBI Taxonomy" id="1979941"/>
    <lineage>
        <taxon>Eukaryota</taxon>
        <taxon>Metazoa</taxon>
        <taxon>Ecdysozoa</taxon>
        <taxon>Arthropoda</taxon>
        <taxon>Chelicerata</taxon>
        <taxon>Arachnida</taxon>
        <taxon>Acari</taxon>
        <taxon>Acariformes</taxon>
        <taxon>Sarcoptiformes</taxon>
        <taxon>Oribatida</taxon>
        <taxon>Brachypylina</taxon>
        <taxon>Oppioidea</taxon>
        <taxon>Oppiidae</taxon>
        <taxon>Medioppia</taxon>
    </lineage>
</organism>
<dbReference type="InterPro" id="IPR050111">
    <property type="entry name" value="C-type_lectin/snaclec_domain"/>
</dbReference>
<evidence type="ECO:0000313" key="4">
    <source>
        <dbReference type="Proteomes" id="UP000759131"/>
    </source>
</evidence>
<evidence type="ECO:0000256" key="1">
    <source>
        <dbReference type="ARBA" id="ARBA00023157"/>
    </source>
</evidence>
<evidence type="ECO:0000259" key="2">
    <source>
        <dbReference type="PROSITE" id="PS50041"/>
    </source>
</evidence>
<dbReference type="Gene3D" id="3.80.10.10">
    <property type="entry name" value="Ribonuclease Inhibitor"/>
    <property type="match status" value="1"/>
</dbReference>
<evidence type="ECO:0000313" key="3">
    <source>
        <dbReference type="EMBL" id="CAD7622570.1"/>
    </source>
</evidence>
<dbReference type="InterPro" id="IPR032675">
    <property type="entry name" value="LRR_dom_sf"/>
</dbReference>
<dbReference type="Gene3D" id="3.10.100.10">
    <property type="entry name" value="Mannose-Binding Protein A, subunit A"/>
    <property type="match status" value="2"/>
</dbReference>
<dbReference type="SUPFAM" id="SSF56436">
    <property type="entry name" value="C-type lectin-like"/>
    <property type="match status" value="2"/>
</dbReference>
<gene>
    <name evidence="3" type="ORF">OSB1V03_LOCUS3033</name>
</gene>
<dbReference type="Pfam" id="PF00646">
    <property type="entry name" value="F-box"/>
    <property type="match status" value="1"/>
</dbReference>
<feature type="domain" description="C-type lectin" evidence="2">
    <location>
        <begin position="609"/>
        <end position="726"/>
    </location>
</feature>
<dbReference type="Pfam" id="PF00059">
    <property type="entry name" value="Lectin_C"/>
    <property type="match status" value="2"/>
</dbReference>
<dbReference type="SUPFAM" id="SSF52047">
    <property type="entry name" value="RNI-like"/>
    <property type="match status" value="1"/>
</dbReference>
<dbReference type="CDD" id="cd00037">
    <property type="entry name" value="CLECT"/>
    <property type="match status" value="2"/>
</dbReference>
<dbReference type="PROSITE" id="PS50041">
    <property type="entry name" value="C_TYPE_LECTIN_2"/>
    <property type="match status" value="2"/>
</dbReference>
<dbReference type="InterPro" id="IPR016187">
    <property type="entry name" value="CTDL_fold"/>
</dbReference>
<protein>
    <recommendedName>
        <fullName evidence="2">C-type lectin domain-containing protein</fullName>
    </recommendedName>
</protein>
<dbReference type="EMBL" id="CAJPIZ010001168">
    <property type="protein sequence ID" value="CAG2103000.1"/>
    <property type="molecule type" value="Genomic_DNA"/>
</dbReference>